<dbReference type="AlphaFoldDB" id="A0A443PDX8"/>
<dbReference type="SUPFAM" id="SSF53901">
    <property type="entry name" value="Thiolase-like"/>
    <property type="match status" value="2"/>
</dbReference>
<keyword evidence="2" id="KW-0012">Acyltransferase</keyword>
<dbReference type="PANTHER" id="PTHR11877">
    <property type="entry name" value="HYDROXYMETHYLGLUTARYL-COA SYNTHASE"/>
    <property type="match status" value="1"/>
</dbReference>
<organism evidence="5 6">
    <name type="scientific">Cinnamomum micranthum f. kanehirae</name>
    <dbReference type="NCBI Taxonomy" id="337451"/>
    <lineage>
        <taxon>Eukaryota</taxon>
        <taxon>Viridiplantae</taxon>
        <taxon>Streptophyta</taxon>
        <taxon>Embryophyta</taxon>
        <taxon>Tracheophyta</taxon>
        <taxon>Spermatophyta</taxon>
        <taxon>Magnoliopsida</taxon>
        <taxon>Magnoliidae</taxon>
        <taxon>Laurales</taxon>
        <taxon>Lauraceae</taxon>
        <taxon>Cinnamomum</taxon>
    </lineage>
</organism>
<comment type="similarity">
    <text evidence="1 2">Belongs to the thiolase-like superfamily. Chalcone/stilbene synthases family.</text>
</comment>
<dbReference type="InterPro" id="IPR012328">
    <property type="entry name" value="Chalcone/stilbene_synt_C"/>
</dbReference>
<dbReference type="InterPro" id="IPR001099">
    <property type="entry name" value="Chalcone/stilbene_synt_N"/>
</dbReference>
<evidence type="ECO:0000259" key="3">
    <source>
        <dbReference type="Pfam" id="PF00195"/>
    </source>
</evidence>
<comment type="caution">
    <text evidence="5">The sequence shown here is derived from an EMBL/GenBank/DDBJ whole genome shotgun (WGS) entry which is preliminary data.</text>
</comment>
<reference evidence="5 6" key="1">
    <citation type="journal article" date="2019" name="Nat. Plants">
        <title>Stout camphor tree genome fills gaps in understanding of flowering plant genome evolution.</title>
        <authorList>
            <person name="Chaw S.M."/>
            <person name="Liu Y.C."/>
            <person name="Wu Y.W."/>
            <person name="Wang H.Y."/>
            <person name="Lin C.I."/>
            <person name="Wu C.S."/>
            <person name="Ke H.M."/>
            <person name="Chang L.Y."/>
            <person name="Hsu C.Y."/>
            <person name="Yang H.T."/>
            <person name="Sudianto E."/>
            <person name="Hsu M.H."/>
            <person name="Wu K.P."/>
            <person name="Wang L.N."/>
            <person name="Leebens-Mack J.H."/>
            <person name="Tsai I.J."/>
        </authorList>
    </citation>
    <scope>NUCLEOTIDE SEQUENCE [LARGE SCALE GENOMIC DNA]</scope>
    <source>
        <strain evidence="6">cv. Chaw 1501</strain>
        <tissue evidence="5">Young leaves</tissue>
    </source>
</reference>
<evidence type="ECO:0000256" key="1">
    <source>
        <dbReference type="ARBA" id="ARBA00005531"/>
    </source>
</evidence>
<dbReference type="InterPro" id="IPR016039">
    <property type="entry name" value="Thiolase-like"/>
</dbReference>
<dbReference type="EMBL" id="QPKB01000007">
    <property type="protein sequence ID" value="RWR88982.1"/>
    <property type="molecule type" value="Genomic_DNA"/>
</dbReference>
<accession>A0A443PDX8</accession>
<name>A0A443PDX8_9MAGN</name>
<evidence type="ECO:0000259" key="4">
    <source>
        <dbReference type="Pfam" id="PF02797"/>
    </source>
</evidence>
<feature type="domain" description="Chalcone/stilbene synthase N-terminal" evidence="3">
    <location>
        <begin position="6"/>
        <end position="228"/>
    </location>
</feature>
<proteinExistence type="inferred from homology"/>
<dbReference type="FunFam" id="3.40.47.10:FF:000025">
    <property type="entry name" value="Chalcone synthase 2"/>
    <property type="match status" value="1"/>
</dbReference>
<dbReference type="Pfam" id="PF00195">
    <property type="entry name" value="Chal_sti_synt_N"/>
    <property type="match status" value="1"/>
</dbReference>
<dbReference type="PANTHER" id="PTHR11877:SF80">
    <property type="entry name" value="CHALCONE SYNTHASE 1"/>
    <property type="match status" value="1"/>
</dbReference>
<dbReference type="GO" id="GO:0030639">
    <property type="term" value="P:polyketide biosynthetic process"/>
    <property type="evidence" value="ECO:0007669"/>
    <property type="project" value="TreeGrafter"/>
</dbReference>
<evidence type="ECO:0000313" key="5">
    <source>
        <dbReference type="EMBL" id="RWR88982.1"/>
    </source>
</evidence>
<dbReference type="PIRSF" id="PIRSF000451">
    <property type="entry name" value="PKS_III"/>
    <property type="match status" value="1"/>
</dbReference>
<sequence length="390" mass="42998">MAVNVDDIRKSQRADGPAIVMAVGTATPPNVVDQITYPDYYFRVTDSQHMTQLKDKFKQICEATKIRKRHKYLTEDILKENPNLCAFMAPSFDTRQEMLAMEVPKLGMEAASKAIDEWARPKSSITHLIFCTSSAISIPGADYHLTTLLHLNPSIQRHMLYHQAFSAGGAALRLAKDLAENNKGARVLVVCSEISAISFRGPSDKHLDGLTAEALFGDGAAALIIGSDLIPDIEKPIFQIVRATQRIVPQSDGAAIGLLREVGLTYHLYKDIPGLVEDCIGECLVEVFGEFGICDWNELFWVAHPGLPAILDRVEVRLGLESGKLRASRHVLREFGNVSSASLVFVLEEMRRWSREEGCKTTGEGLEWGVVFGFGPGFTIETVVLRSVAI</sequence>
<dbReference type="FunFam" id="3.40.47.10:FF:000014">
    <property type="entry name" value="Chalcone synthase 1"/>
    <property type="match status" value="1"/>
</dbReference>
<dbReference type="OrthoDB" id="329835at2759"/>
<dbReference type="Pfam" id="PF02797">
    <property type="entry name" value="Chal_sti_synt_C"/>
    <property type="match status" value="1"/>
</dbReference>
<dbReference type="STRING" id="337451.A0A443PDX8"/>
<gene>
    <name evidence="5" type="ORF">CKAN_01802600</name>
</gene>
<dbReference type="Gene3D" id="3.40.47.10">
    <property type="match status" value="2"/>
</dbReference>
<dbReference type="InterPro" id="IPR011141">
    <property type="entry name" value="Polyketide_synthase_type-III"/>
</dbReference>
<evidence type="ECO:0000313" key="6">
    <source>
        <dbReference type="Proteomes" id="UP000283530"/>
    </source>
</evidence>
<dbReference type="CDD" id="cd00831">
    <property type="entry name" value="CHS_like"/>
    <property type="match status" value="1"/>
</dbReference>
<dbReference type="Proteomes" id="UP000283530">
    <property type="component" value="Unassembled WGS sequence"/>
</dbReference>
<dbReference type="GO" id="GO:0016747">
    <property type="term" value="F:acyltransferase activity, transferring groups other than amino-acyl groups"/>
    <property type="evidence" value="ECO:0007669"/>
    <property type="project" value="InterPro"/>
</dbReference>
<feature type="domain" description="Chalcone/stilbene synthase C-terminal" evidence="4">
    <location>
        <begin position="239"/>
        <end position="388"/>
    </location>
</feature>
<keyword evidence="2" id="KW-0808">Transferase</keyword>
<evidence type="ECO:0000256" key="2">
    <source>
        <dbReference type="RuleBase" id="RU003633"/>
    </source>
</evidence>
<keyword evidence="6" id="KW-1185">Reference proteome</keyword>
<protein>
    <submittedName>
        <fullName evidence="5">Chalcone synthase 1</fullName>
    </submittedName>
</protein>